<name>S2DXX3_INDAL</name>
<organism evidence="1 2">
    <name type="scientific">Indibacter alkaliphilus (strain CCUG 57479 / KCTC 22604 / LW1)</name>
    <dbReference type="NCBI Taxonomy" id="1189612"/>
    <lineage>
        <taxon>Bacteria</taxon>
        <taxon>Pseudomonadati</taxon>
        <taxon>Bacteroidota</taxon>
        <taxon>Cytophagia</taxon>
        <taxon>Cytophagales</taxon>
        <taxon>Cyclobacteriaceae</taxon>
    </lineage>
</organism>
<dbReference type="RefSeq" id="WP_009034513.1">
    <property type="nucleotide sequence ID" value="NZ_ALWO02000031.1"/>
</dbReference>
<evidence type="ECO:0000313" key="1">
    <source>
        <dbReference type="EMBL" id="EOZ96986.1"/>
    </source>
</evidence>
<keyword evidence="2" id="KW-1185">Reference proteome</keyword>
<proteinExistence type="predicted"/>
<dbReference type="Proteomes" id="UP000006073">
    <property type="component" value="Unassembled WGS sequence"/>
</dbReference>
<dbReference type="AlphaFoldDB" id="S2DXX3"/>
<evidence type="ECO:0000313" key="2">
    <source>
        <dbReference type="Proteomes" id="UP000006073"/>
    </source>
</evidence>
<accession>S2DXX3</accession>
<dbReference type="EMBL" id="ALWO02000031">
    <property type="protein sequence ID" value="EOZ96986.1"/>
    <property type="molecule type" value="Genomic_DNA"/>
</dbReference>
<protein>
    <submittedName>
        <fullName evidence="1">Uncharacterized protein</fullName>
    </submittedName>
</protein>
<comment type="caution">
    <text evidence="1">The sequence shown here is derived from an EMBL/GenBank/DDBJ whole genome shotgun (WGS) entry which is preliminary data.</text>
</comment>
<reference evidence="1 2" key="1">
    <citation type="journal article" date="2013" name="Genome Announc.">
        <title>Draft Genome Sequence of Indibacter alkaliphilus Strain LW1T, Isolated from Lonar Lake, a Haloalkaline Lake in the Buldana District of Maharashtra, India.</title>
        <authorList>
            <person name="Singh A."/>
            <person name="Kumar Jangir P."/>
            <person name="Sharma R."/>
            <person name="Singh A."/>
            <person name="Kumar Pinnaka A."/>
            <person name="Shivaji S."/>
        </authorList>
    </citation>
    <scope>NUCLEOTIDE SEQUENCE [LARGE SCALE GENOMIC DNA]</scope>
    <source>
        <strain evidence="2">CCUG 57479 / KCTC 22604 / LW1</strain>
    </source>
</reference>
<gene>
    <name evidence="1" type="ORF">A33Q_1904</name>
</gene>
<dbReference type="OrthoDB" id="1121706at2"/>
<sequence length="93" mass="11055">MNSKANFKDLLLIAANELKDLTTVENPDFRLEQAEYNETTKEWDIIVSFLVQNTNLRKTVFEIPSFSLEYERIYKRLKINSQKEVMGLYIFEN</sequence>